<dbReference type="InterPro" id="IPR036047">
    <property type="entry name" value="F-box-like_dom_sf"/>
</dbReference>
<dbReference type="SUPFAM" id="SSF81383">
    <property type="entry name" value="F-box domain"/>
    <property type="match status" value="1"/>
</dbReference>
<reference evidence="2" key="1">
    <citation type="submission" date="2020-08" db="EMBL/GenBank/DDBJ databases">
        <title>Plant Genome Project.</title>
        <authorList>
            <person name="Zhang R.-G."/>
        </authorList>
    </citation>
    <scope>NUCLEOTIDE SEQUENCE</scope>
    <source>
        <strain evidence="2">WSP0</strain>
        <tissue evidence="2">Leaf</tissue>
    </source>
</reference>
<proteinExistence type="predicted"/>
<sequence length="205" mass="23135">MPEDLLVLILHRLIQLSDYFRFGAVCKPWHAAADHQKVHRRRDKQEVPMLLILPPAKTAEEADYHCRRLYSVTQIEKGPPQFGASSSLSPEVLWFFSRMVSITSTGSSQGTFIMRANCKKSPYLPIPSLDPIDDAIVNITNLKVLEVLFGNQLNGTIPENIGKLANLEQLAAASHQQPDRKSVCFAYELHQPQFSNNRTRQIKLG</sequence>
<evidence type="ECO:0000313" key="3">
    <source>
        <dbReference type="Proteomes" id="UP000823749"/>
    </source>
</evidence>
<dbReference type="Proteomes" id="UP000823749">
    <property type="component" value="Chromosome 8"/>
</dbReference>
<comment type="caution">
    <text evidence="2">The sequence shown here is derived from an EMBL/GenBank/DDBJ whole genome shotgun (WGS) entry which is preliminary data.</text>
</comment>
<dbReference type="InterPro" id="IPR032675">
    <property type="entry name" value="LRR_dom_sf"/>
</dbReference>
<keyword evidence="3" id="KW-1185">Reference proteome</keyword>
<dbReference type="Pfam" id="PF12937">
    <property type="entry name" value="F-box-like"/>
    <property type="match status" value="1"/>
</dbReference>
<dbReference type="CDD" id="cd09917">
    <property type="entry name" value="F-box_SF"/>
    <property type="match status" value="1"/>
</dbReference>
<protein>
    <recommendedName>
        <fullName evidence="1">F-box domain-containing protein</fullName>
    </recommendedName>
</protein>
<name>A0AAV6JCP3_9ERIC</name>
<dbReference type="EMBL" id="JACTNZ010000008">
    <property type="protein sequence ID" value="KAG5538132.1"/>
    <property type="molecule type" value="Genomic_DNA"/>
</dbReference>
<dbReference type="Gene3D" id="3.80.10.10">
    <property type="entry name" value="Ribonuclease Inhibitor"/>
    <property type="match status" value="1"/>
</dbReference>
<dbReference type="InterPro" id="IPR001810">
    <property type="entry name" value="F-box_dom"/>
</dbReference>
<dbReference type="AlphaFoldDB" id="A0AAV6JCP3"/>
<evidence type="ECO:0000313" key="2">
    <source>
        <dbReference type="EMBL" id="KAG5538132.1"/>
    </source>
</evidence>
<accession>A0AAV6JCP3</accession>
<organism evidence="2 3">
    <name type="scientific">Rhododendron griersonianum</name>
    <dbReference type="NCBI Taxonomy" id="479676"/>
    <lineage>
        <taxon>Eukaryota</taxon>
        <taxon>Viridiplantae</taxon>
        <taxon>Streptophyta</taxon>
        <taxon>Embryophyta</taxon>
        <taxon>Tracheophyta</taxon>
        <taxon>Spermatophyta</taxon>
        <taxon>Magnoliopsida</taxon>
        <taxon>eudicotyledons</taxon>
        <taxon>Gunneridae</taxon>
        <taxon>Pentapetalae</taxon>
        <taxon>asterids</taxon>
        <taxon>Ericales</taxon>
        <taxon>Ericaceae</taxon>
        <taxon>Ericoideae</taxon>
        <taxon>Rhodoreae</taxon>
        <taxon>Rhododendron</taxon>
    </lineage>
</organism>
<feature type="domain" description="F-box" evidence="1">
    <location>
        <begin position="2"/>
        <end position="43"/>
    </location>
</feature>
<dbReference type="Gene3D" id="1.20.1280.50">
    <property type="match status" value="1"/>
</dbReference>
<evidence type="ECO:0000259" key="1">
    <source>
        <dbReference type="Pfam" id="PF12937"/>
    </source>
</evidence>
<gene>
    <name evidence="2" type="ORF">RHGRI_025271</name>
</gene>